<reference evidence="4 5" key="1">
    <citation type="submission" date="2019-05" db="EMBL/GenBank/DDBJ databases">
        <title>Emergence of the Ug99 lineage of the wheat stem rust pathogen through somatic hybridization.</title>
        <authorList>
            <person name="Li F."/>
            <person name="Upadhyaya N.M."/>
            <person name="Sperschneider J."/>
            <person name="Matny O."/>
            <person name="Nguyen-Phuc H."/>
            <person name="Mago R."/>
            <person name="Raley C."/>
            <person name="Miller M.E."/>
            <person name="Silverstein K.A.T."/>
            <person name="Henningsen E."/>
            <person name="Hirsch C.D."/>
            <person name="Visser B."/>
            <person name="Pretorius Z.A."/>
            <person name="Steffenson B.J."/>
            <person name="Schwessinger B."/>
            <person name="Dodds P.N."/>
            <person name="Figueroa M."/>
        </authorList>
    </citation>
    <scope>NUCLEOTIDE SEQUENCE [LARGE SCALE GENOMIC DNA]</scope>
    <source>
        <strain evidence="2">21-0</strain>
        <strain evidence="3 5">Ug99</strain>
    </source>
</reference>
<evidence type="ECO:0000313" key="5">
    <source>
        <dbReference type="Proteomes" id="UP000325313"/>
    </source>
</evidence>
<evidence type="ECO:0000256" key="1">
    <source>
        <dbReference type="SAM" id="MobiDB-lite"/>
    </source>
</evidence>
<dbReference type="EMBL" id="VDEP01000103">
    <property type="protein sequence ID" value="KAA1131457.1"/>
    <property type="molecule type" value="Genomic_DNA"/>
</dbReference>
<feature type="compositionally biased region" description="Polar residues" evidence="1">
    <location>
        <begin position="54"/>
        <end position="88"/>
    </location>
</feature>
<gene>
    <name evidence="2" type="ORF">PGT21_009340</name>
    <name evidence="3" type="ORF">PGTUg99_016593</name>
</gene>
<organism evidence="3 5">
    <name type="scientific">Puccinia graminis f. sp. tritici</name>
    <dbReference type="NCBI Taxonomy" id="56615"/>
    <lineage>
        <taxon>Eukaryota</taxon>
        <taxon>Fungi</taxon>
        <taxon>Dikarya</taxon>
        <taxon>Basidiomycota</taxon>
        <taxon>Pucciniomycotina</taxon>
        <taxon>Pucciniomycetes</taxon>
        <taxon>Pucciniales</taxon>
        <taxon>Pucciniaceae</taxon>
        <taxon>Puccinia</taxon>
    </lineage>
</organism>
<sequence>MQGTSPLNPFSHPPDQSNSSQQPPPSHQRNWNNNHQNRRGQHHQPYRSQKNPRMHNTFNKNPQRQNSHHNNQQLNRGGNETWFKTSMLQDPWLPLYHK</sequence>
<evidence type="ECO:0000313" key="2">
    <source>
        <dbReference type="EMBL" id="KAA1080495.1"/>
    </source>
</evidence>
<feature type="region of interest" description="Disordered" evidence="1">
    <location>
        <begin position="1"/>
        <end position="98"/>
    </location>
</feature>
<feature type="compositionally biased region" description="Low complexity" evidence="1">
    <location>
        <begin position="13"/>
        <end position="35"/>
    </location>
</feature>
<comment type="caution">
    <text evidence="3">The sequence shown here is derived from an EMBL/GenBank/DDBJ whole genome shotgun (WGS) entry which is preliminary data.</text>
</comment>
<proteinExistence type="predicted"/>
<keyword evidence="4" id="KW-1185">Reference proteome</keyword>
<dbReference type="OrthoDB" id="2514665at2759"/>
<dbReference type="Proteomes" id="UP000324748">
    <property type="component" value="Unassembled WGS sequence"/>
</dbReference>
<dbReference type="Proteomes" id="UP000325313">
    <property type="component" value="Unassembled WGS sequence"/>
</dbReference>
<protein>
    <submittedName>
        <fullName evidence="3">Uncharacterized protein</fullName>
    </submittedName>
</protein>
<dbReference type="EMBL" id="VSWC01000131">
    <property type="protein sequence ID" value="KAA1080495.1"/>
    <property type="molecule type" value="Genomic_DNA"/>
</dbReference>
<evidence type="ECO:0000313" key="3">
    <source>
        <dbReference type="EMBL" id="KAA1131457.1"/>
    </source>
</evidence>
<accession>A0A5B0S0S5</accession>
<dbReference type="AlphaFoldDB" id="A0A5B0S0S5"/>
<evidence type="ECO:0000313" key="4">
    <source>
        <dbReference type="Proteomes" id="UP000324748"/>
    </source>
</evidence>
<name>A0A5B0S0S5_PUCGR</name>
<feature type="compositionally biased region" description="Basic residues" evidence="1">
    <location>
        <begin position="36"/>
        <end position="53"/>
    </location>
</feature>